<organism evidence="1">
    <name type="scientific">marine sediment metagenome</name>
    <dbReference type="NCBI Taxonomy" id="412755"/>
    <lineage>
        <taxon>unclassified sequences</taxon>
        <taxon>metagenomes</taxon>
        <taxon>ecological metagenomes</taxon>
    </lineage>
</organism>
<reference evidence="1" key="1">
    <citation type="journal article" date="2015" name="Nature">
        <title>Complex archaea that bridge the gap between prokaryotes and eukaryotes.</title>
        <authorList>
            <person name="Spang A."/>
            <person name="Saw J.H."/>
            <person name="Jorgensen S.L."/>
            <person name="Zaremba-Niedzwiedzka K."/>
            <person name="Martijn J."/>
            <person name="Lind A.E."/>
            <person name="van Eijk R."/>
            <person name="Schleper C."/>
            <person name="Guy L."/>
            <person name="Ettema T.J."/>
        </authorList>
    </citation>
    <scope>NUCLEOTIDE SEQUENCE</scope>
</reference>
<dbReference type="EMBL" id="LAZR01007067">
    <property type="protein sequence ID" value="KKM87692.1"/>
    <property type="molecule type" value="Genomic_DNA"/>
</dbReference>
<proteinExistence type="predicted"/>
<name>A0A0F9P2J8_9ZZZZ</name>
<comment type="caution">
    <text evidence="1">The sequence shown here is derived from an EMBL/GenBank/DDBJ whole genome shotgun (WGS) entry which is preliminary data.</text>
</comment>
<evidence type="ECO:0000313" key="1">
    <source>
        <dbReference type="EMBL" id="KKM87692.1"/>
    </source>
</evidence>
<dbReference type="AlphaFoldDB" id="A0A0F9P2J8"/>
<sequence>MGYYTRFNLKVIGKTDINIIDEFRNKCDYAEVALDEDGNADEECKWYDCREDVQEFSKRYPDVLFLLEGKGEDVPDEWRFYARNGKGCLQKSKDAF</sequence>
<gene>
    <name evidence="1" type="ORF">LCGC14_1266350</name>
</gene>
<protein>
    <submittedName>
        <fullName evidence="1">Uncharacterized protein</fullName>
    </submittedName>
</protein>
<accession>A0A0F9P2J8</accession>